<dbReference type="Proteomes" id="UP000005239">
    <property type="component" value="Unassembled WGS sequence"/>
</dbReference>
<evidence type="ECO:0000313" key="1">
    <source>
        <dbReference type="EnsemblMetazoa" id="PPA36846.1"/>
    </source>
</evidence>
<gene>
    <name evidence="1" type="primary">WBGene00275215</name>
</gene>
<accession>A0A8R1YUP2</accession>
<sequence>MNFSLIKINNIDIPRTRTLLMQLPKIDKFKFDWIRNVLDLHYARIIDDNTLLHIVKNTRHAKLGSSDCSAQGIWNAFQVICSENEKCACLEFETPKASVIELFDLINPTSRGALYDLDWKRGSMNFTDPQSQSKLHVSAFATIPGNVVVTMTKASFSKEIIDWYF</sequence>
<name>A0A2A6BPI9_PRIPA</name>
<reference evidence="1" key="2">
    <citation type="submission" date="2022-06" db="UniProtKB">
        <authorList>
            <consortium name="EnsemblMetazoa"/>
        </authorList>
    </citation>
    <scope>IDENTIFICATION</scope>
    <source>
        <strain evidence="1">PS312</strain>
    </source>
</reference>
<organism evidence="1 2">
    <name type="scientific">Pristionchus pacificus</name>
    <name type="common">Parasitic nematode worm</name>
    <dbReference type="NCBI Taxonomy" id="54126"/>
    <lineage>
        <taxon>Eukaryota</taxon>
        <taxon>Metazoa</taxon>
        <taxon>Ecdysozoa</taxon>
        <taxon>Nematoda</taxon>
        <taxon>Chromadorea</taxon>
        <taxon>Rhabditida</taxon>
        <taxon>Rhabditina</taxon>
        <taxon>Diplogasteromorpha</taxon>
        <taxon>Diplogasteroidea</taxon>
        <taxon>Neodiplogasteridae</taxon>
        <taxon>Pristionchus</taxon>
    </lineage>
</organism>
<dbReference type="AlphaFoldDB" id="A0A2A6BPI9"/>
<accession>A0A2A6BPI9</accession>
<evidence type="ECO:0000313" key="2">
    <source>
        <dbReference type="Proteomes" id="UP000005239"/>
    </source>
</evidence>
<dbReference type="EnsemblMetazoa" id="PPA36846.1">
    <property type="protein sequence ID" value="PPA36846.1"/>
    <property type="gene ID" value="WBGene00275215"/>
</dbReference>
<protein>
    <submittedName>
        <fullName evidence="1">Uncharacterized protein</fullName>
    </submittedName>
</protein>
<reference evidence="2" key="1">
    <citation type="journal article" date="2008" name="Nat. Genet.">
        <title>The Pristionchus pacificus genome provides a unique perspective on nematode lifestyle and parasitism.</title>
        <authorList>
            <person name="Dieterich C."/>
            <person name="Clifton S.W."/>
            <person name="Schuster L.N."/>
            <person name="Chinwalla A."/>
            <person name="Delehaunty K."/>
            <person name="Dinkelacker I."/>
            <person name="Fulton L."/>
            <person name="Fulton R."/>
            <person name="Godfrey J."/>
            <person name="Minx P."/>
            <person name="Mitreva M."/>
            <person name="Roeseler W."/>
            <person name="Tian H."/>
            <person name="Witte H."/>
            <person name="Yang S.P."/>
            <person name="Wilson R.K."/>
            <person name="Sommer R.J."/>
        </authorList>
    </citation>
    <scope>NUCLEOTIDE SEQUENCE [LARGE SCALE GENOMIC DNA]</scope>
    <source>
        <strain evidence="2">PS312</strain>
    </source>
</reference>
<proteinExistence type="predicted"/>
<keyword evidence="2" id="KW-1185">Reference proteome</keyword>